<keyword evidence="6" id="KW-1185">Reference proteome</keyword>
<dbReference type="InterPro" id="IPR020449">
    <property type="entry name" value="Tscrpt_reg_AraC-type_HTH"/>
</dbReference>
<keyword evidence="1" id="KW-0805">Transcription regulation</keyword>
<dbReference type="PANTHER" id="PTHR46796">
    <property type="entry name" value="HTH-TYPE TRANSCRIPTIONAL ACTIVATOR RHAS-RELATED"/>
    <property type="match status" value="1"/>
</dbReference>
<dbReference type="InterPro" id="IPR050204">
    <property type="entry name" value="AraC_XylS_family_regulators"/>
</dbReference>
<dbReference type="Pfam" id="PF07883">
    <property type="entry name" value="Cupin_2"/>
    <property type="match status" value="1"/>
</dbReference>
<feature type="domain" description="HTH araC/xylS-type" evidence="4">
    <location>
        <begin position="134"/>
        <end position="233"/>
    </location>
</feature>
<dbReference type="SMART" id="SM00342">
    <property type="entry name" value="HTH_ARAC"/>
    <property type="match status" value="1"/>
</dbReference>
<dbReference type="InterPro" id="IPR011051">
    <property type="entry name" value="RmlC_Cupin_sf"/>
</dbReference>
<dbReference type="RefSeq" id="WP_382271514.1">
    <property type="nucleotide sequence ID" value="NZ_JBHTBU010000001.1"/>
</dbReference>
<name>A0ABW2IB24_9BURK</name>
<evidence type="ECO:0000256" key="1">
    <source>
        <dbReference type="ARBA" id="ARBA00023015"/>
    </source>
</evidence>
<evidence type="ECO:0000256" key="3">
    <source>
        <dbReference type="ARBA" id="ARBA00023163"/>
    </source>
</evidence>
<gene>
    <name evidence="5" type="ORF">ACFQPC_08905</name>
</gene>
<dbReference type="InterPro" id="IPR014710">
    <property type="entry name" value="RmlC-like_jellyroll"/>
</dbReference>
<dbReference type="InterPro" id="IPR013096">
    <property type="entry name" value="Cupin_2"/>
</dbReference>
<proteinExistence type="predicted"/>
<evidence type="ECO:0000259" key="4">
    <source>
        <dbReference type="PROSITE" id="PS01124"/>
    </source>
</evidence>
<dbReference type="Gene3D" id="2.60.120.10">
    <property type="entry name" value="Jelly Rolls"/>
    <property type="match status" value="1"/>
</dbReference>
<sequence length="240" mass="26755">MHQHEYWTYWRDGSASRTEYGFWAGDSAPALGTHFHDEGQLTLVLAGSRKFEVDNKVIRLDAGQCLYIPAGMPHCSLPHLAVGTRCLNIYYQPGHARQQPAVLDIRQLNAQDFDVPFLLQQMEGELASIRAGIQSASATISLQEFRNSLASIATIAAASGLSREAFSRKFTRDIGMSPHAYRLVGRLNAARRQLRDGISVADTATDFGFADQSHFGRHFFRVFGVTPGAYRNSMRRSQTF</sequence>
<dbReference type="Proteomes" id="UP001596542">
    <property type="component" value="Unassembled WGS sequence"/>
</dbReference>
<dbReference type="Pfam" id="PF12833">
    <property type="entry name" value="HTH_18"/>
    <property type="match status" value="1"/>
</dbReference>
<dbReference type="SUPFAM" id="SSF51182">
    <property type="entry name" value="RmlC-like cupins"/>
    <property type="match status" value="1"/>
</dbReference>
<dbReference type="InterPro" id="IPR018060">
    <property type="entry name" value="HTH_AraC"/>
</dbReference>
<reference evidence="6" key="1">
    <citation type="journal article" date="2019" name="Int. J. Syst. Evol. Microbiol.">
        <title>The Global Catalogue of Microorganisms (GCM) 10K type strain sequencing project: providing services to taxonomists for standard genome sequencing and annotation.</title>
        <authorList>
            <consortium name="The Broad Institute Genomics Platform"/>
            <consortium name="The Broad Institute Genome Sequencing Center for Infectious Disease"/>
            <person name="Wu L."/>
            <person name="Ma J."/>
        </authorList>
    </citation>
    <scope>NUCLEOTIDE SEQUENCE [LARGE SCALE GENOMIC DNA]</scope>
    <source>
        <strain evidence="6">KACC 12508</strain>
    </source>
</reference>
<organism evidence="5 6">
    <name type="scientific">Herminiimonas glaciei</name>
    <dbReference type="NCBI Taxonomy" id="523788"/>
    <lineage>
        <taxon>Bacteria</taxon>
        <taxon>Pseudomonadati</taxon>
        <taxon>Pseudomonadota</taxon>
        <taxon>Betaproteobacteria</taxon>
        <taxon>Burkholderiales</taxon>
        <taxon>Oxalobacteraceae</taxon>
        <taxon>Herminiimonas</taxon>
    </lineage>
</organism>
<dbReference type="PRINTS" id="PR00032">
    <property type="entry name" value="HTHARAC"/>
</dbReference>
<dbReference type="InterPro" id="IPR009057">
    <property type="entry name" value="Homeodomain-like_sf"/>
</dbReference>
<accession>A0ABW2IB24</accession>
<dbReference type="Gene3D" id="1.10.10.60">
    <property type="entry name" value="Homeodomain-like"/>
    <property type="match status" value="2"/>
</dbReference>
<evidence type="ECO:0000256" key="2">
    <source>
        <dbReference type="ARBA" id="ARBA00023125"/>
    </source>
</evidence>
<evidence type="ECO:0000313" key="5">
    <source>
        <dbReference type="EMBL" id="MFC7288151.1"/>
    </source>
</evidence>
<evidence type="ECO:0000313" key="6">
    <source>
        <dbReference type="Proteomes" id="UP001596542"/>
    </source>
</evidence>
<dbReference type="PROSITE" id="PS01124">
    <property type="entry name" value="HTH_ARAC_FAMILY_2"/>
    <property type="match status" value="1"/>
</dbReference>
<dbReference type="SUPFAM" id="SSF46689">
    <property type="entry name" value="Homeodomain-like"/>
    <property type="match status" value="2"/>
</dbReference>
<keyword evidence="3" id="KW-0804">Transcription</keyword>
<comment type="caution">
    <text evidence="5">The sequence shown here is derived from an EMBL/GenBank/DDBJ whole genome shotgun (WGS) entry which is preliminary data.</text>
</comment>
<protein>
    <submittedName>
        <fullName evidence="5">Helix-turn-helix domain-containing protein</fullName>
    </submittedName>
</protein>
<keyword evidence="2" id="KW-0238">DNA-binding</keyword>
<dbReference type="EMBL" id="JBHTBU010000001">
    <property type="protein sequence ID" value="MFC7288151.1"/>
    <property type="molecule type" value="Genomic_DNA"/>
</dbReference>